<protein>
    <submittedName>
        <fullName evidence="2">Uncharacterized protein</fullName>
    </submittedName>
</protein>
<feature type="transmembrane region" description="Helical" evidence="1">
    <location>
        <begin position="50"/>
        <end position="66"/>
    </location>
</feature>
<name>A0A1G5QSG0_9GAMM</name>
<keyword evidence="1" id="KW-0472">Membrane</keyword>
<dbReference type="RefSeq" id="WP_139181510.1">
    <property type="nucleotide sequence ID" value="NZ_FMWD01000008.1"/>
</dbReference>
<keyword evidence="1" id="KW-0812">Transmembrane</keyword>
<dbReference type="AlphaFoldDB" id="A0A1G5QSG0"/>
<proteinExistence type="predicted"/>
<keyword evidence="1" id="KW-1133">Transmembrane helix</keyword>
<organism evidence="2 3">
    <name type="scientific">Thiohalomonas denitrificans</name>
    <dbReference type="NCBI Taxonomy" id="415747"/>
    <lineage>
        <taxon>Bacteria</taxon>
        <taxon>Pseudomonadati</taxon>
        <taxon>Pseudomonadota</taxon>
        <taxon>Gammaproteobacteria</taxon>
        <taxon>Thiohalomonadales</taxon>
        <taxon>Thiohalomonadaceae</taxon>
        <taxon>Thiohalomonas</taxon>
    </lineage>
</organism>
<gene>
    <name evidence="2" type="ORF">SAMN03097708_02695</name>
</gene>
<evidence type="ECO:0000256" key="1">
    <source>
        <dbReference type="SAM" id="Phobius"/>
    </source>
</evidence>
<evidence type="ECO:0000313" key="2">
    <source>
        <dbReference type="EMBL" id="SCZ64697.1"/>
    </source>
</evidence>
<keyword evidence="3" id="KW-1185">Reference proteome</keyword>
<dbReference type="Proteomes" id="UP000199648">
    <property type="component" value="Unassembled WGS sequence"/>
</dbReference>
<dbReference type="OrthoDB" id="516830at2"/>
<accession>A0A1G5QSG0</accession>
<feature type="transmembrane region" description="Helical" evidence="1">
    <location>
        <begin position="152"/>
        <end position="173"/>
    </location>
</feature>
<feature type="transmembrane region" description="Helical" evidence="1">
    <location>
        <begin position="185"/>
        <end position="204"/>
    </location>
</feature>
<dbReference type="EMBL" id="FMWD01000008">
    <property type="protein sequence ID" value="SCZ64697.1"/>
    <property type="molecule type" value="Genomic_DNA"/>
</dbReference>
<sequence length="275" mass="31378">MSSREAEARKLERGLRGSAEKWFYGALVAKTLTLLVGVSALIFYPTATQPSIIILLLYVVAELASWRHNTVRNDWEYLQRQLDAHNSLGWRLDQRKLADLSIEYKRLLTHLPPVNIAYDEYFASPESNGPKRALDNTQQSAWFAKHIAKSTWILYVTVLVFLALAAIIGLLVTTASPTNYNTVSSFSKIVTASLTFVVSVNLIHYTRGYFRYTRCAASVENEIAAKLASGNYDLYEAIALMHEYHLCHAAAPMNPSLVWRWRRDDLNEQWRKYKS</sequence>
<evidence type="ECO:0000313" key="3">
    <source>
        <dbReference type="Proteomes" id="UP000199648"/>
    </source>
</evidence>
<feature type="transmembrane region" description="Helical" evidence="1">
    <location>
        <begin position="21"/>
        <end position="44"/>
    </location>
</feature>
<dbReference type="STRING" id="415747.SAMN03097708_02695"/>
<reference evidence="2 3" key="1">
    <citation type="submission" date="2016-10" db="EMBL/GenBank/DDBJ databases">
        <authorList>
            <person name="de Groot N.N."/>
        </authorList>
    </citation>
    <scope>NUCLEOTIDE SEQUENCE [LARGE SCALE GENOMIC DNA]</scope>
    <source>
        <strain evidence="2 3">HLD2</strain>
    </source>
</reference>